<dbReference type="PANTHER" id="PTHR44103">
    <property type="entry name" value="PROPROTEIN CONVERTASE P"/>
    <property type="match status" value="1"/>
</dbReference>
<accession>A0A2R5EVC1</accession>
<evidence type="ECO:0000313" key="2">
    <source>
        <dbReference type="EMBL" id="GBG07341.1"/>
    </source>
</evidence>
<dbReference type="PANTHER" id="PTHR44103:SF1">
    <property type="entry name" value="PROPROTEIN CONVERTASE P"/>
    <property type="match status" value="1"/>
</dbReference>
<organism evidence="2 3">
    <name type="scientific">Paenibacillus agaridevorans</name>
    <dbReference type="NCBI Taxonomy" id="171404"/>
    <lineage>
        <taxon>Bacteria</taxon>
        <taxon>Bacillati</taxon>
        <taxon>Bacillota</taxon>
        <taxon>Bacilli</taxon>
        <taxon>Bacillales</taxon>
        <taxon>Paenibacillaceae</taxon>
        <taxon>Paenibacillus</taxon>
    </lineage>
</organism>
<dbReference type="Proteomes" id="UP000245202">
    <property type="component" value="Unassembled WGS sequence"/>
</dbReference>
<dbReference type="EMBL" id="BDQX01000089">
    <property type="protein sequence ID" value="GBG07341.1"/>
    <property type="molecule type" value="Genomic_DNA"/>
</dbReference>
<evidence type="ECO:0000313" key="3">
    <source>
        <dbReference type="Proteomes" id="UP000245202"/>
    </source>
</evidence>
<proteinExistence type="predicted"/>
<dbReference type="Pfam" id="PF13517">
    <property type="entry name" value="FG-GAP_3"/>
    <property type="match status" value="3"/>
</dbReference>
<dbReference type="AlphaFoldDB" id="A0A2R5EVC1"/>
<dbReference type="InterPro" id="IPR013517">
    <property type="entry name" value="FG-GAP"/>
</dbReference>
<protein>
    <submittedName>
        <fullName evidence="2">Putative T9SS C-terminal target domain-containing protein</fullName>
    </submittedName>
</protein>
<dbReference type="RefSeq" id="WP_108992418.1">
    <property type="nucleotide sequence ID" value="NZ_BDQX01000089.1"/>
</dbReference>
<dbReference type="Gene3D" id="2.130.10.130">
    <property type="entry name" value="Integrin alpha, N-terminal"/>
    <property type="match status" value="6"/>
</dbReference>
<name>A0A2R5EVC1_9BACL</name>
<comment type="caution">
    <text evidence="2">The sequence shown here is derived from an EMBL/GenBank/DDBJ whole genome shotgun (WGS) entry which is preliminary data.</text>
</comment>
<keyword evidence="1" id="KW-0732">Signal</keyword>
<keyword evidence="3" id="KW-1185">Reference proteome</keyword>
<sequence>MIRGAIKEKGFDTFSKGKFGNAGQNIYVSQKGVIQRIHQFDVNGDGFIDLPFANSHDDSLRVPAYVYVDPLNGKERIEIPTEGAYTGAVGDLNNDGYDDLVIGNQYDGASNYTYAQIYYGSPQGYSTKRMLQLWAPSCKSVAIGDFNGDGRKDLAFVSFEKLRLFFQDERGFRTKGYRDVELDHSIDTIVSADLDGDGFDDLIVRTNNSEIVIYWGGPDGIQAESRTWLDPALTGNDAIEASIDSAASGAGGGSLFVYNVSQAIRLKVLQWRGAPHIFVCRGEQSVFIPIDMNRSVGQPLVLDSGKVTSAAIGDVRGTGSEDIILASRQPDRDGAEKSWIYWDTATGYSNENRTSFTTKSAYDIEIADLSGNGYGDIIVCQDKTETMYTHESVIYRGSEAGLEETPLRLETHCAVGVFVARTMDSANPQVIFLNHMSNRILGDVPSSIYLGGPDGFSPERKLELTGWAATELRICDFNDDGFADVFMTNSNENALHMDNGSFVFYNGPDGFCPDQKVELPTKHSMSSCCADLNRDGWLDLIVVGHNNDELLIFYGSEKGFVDEPARIPLVIDGVVYRQPRFMTLADLNNDGWLDLVIPDCGATDDLLILWGGPDGFDLNRRTLLPEGSGISSRAADLNGNGWLDLIVGGYKGPDAGDPYSTFVYIYWGGPDGYSNDRRTELPAHFAADLAIADFNNDGILDIFVACYHGTRTRDIDSYIYWGEPDGTYSVDKRTRLFGHSVAGVLAADFNEDGYVDLAMANHKTFGNHPGMSFVWWNGPKGFNEHNRTELPTKGPHGMTHSDIGNMMDRGPEEYYESRPVELPKGCVITGIDWLAAIPVKTWVKAQIRTAANEEALKEANWYGIDGEGSWFERGGKWSAGRYAGNWVQYRLALGAVNSGGTPRISEVILDYESQAQKHQNNHE</sequence>
<dbReference type="InterPro" id="IPR028994">
    <property type="entry name" value="Integrin_alpha_N"/>
</dbReference>
<dbReference type="Pfam" id="PF01839">
    <property type="entry name" value="FG-GAP"/>
    <property type="match status" value="1"/>
</dbReference>
<evidence type="ECO:0000256" key="1">
    <source>
        <dbReference type="ARBA" id="ARBA00022729"/>
    </source>
</evidence>
<gene>
    <name evidence="2" type="ORF">PAT3040_01889</name>
</gene>
<dbReference type="SUPFAM" id="SSF69318">
    <property type="entry name" value="Integrin alpha N-terminal domain"/>
    <property type="match status" value="3"/>
</dbReference>
<reference evidence="2 3" key="1">
    <citation type="submission" date="2017-08" db="EMBL/GenBank/DDBJ databases">
        <title>Substantial Increase in Enzyme Production by Combined Drug-Resistance Mutations in Paenibacillus agaridevorans.</title>
        <authorList>
            <person name="Tanaka Y."/>
            <person name="Funane K."/>
            <person name="Hosaka T."/>
            <person name="Shiwa Y."/>
            <person name="Fujita N."/>
            <person name="Miyazaki T."/>
            <person name="Yoshikawa H."/>
            <person name="Murakami K."/>
            <person name="Kasahara K."/>
            <person name="Inaoka T."/>
            <person name="Hiraga Y."/>
            <person name="Ochi K."/>
        </authorList>
    </citation>
    <scope>NUCLEOTIDE SEQUENCE [LARGE SCALE GENOMIC DNA]</scope>
    <source>
        <strain evidence="2 3">T-3040</strain>
    </source>
</reference>